<keyword evidence="2" id="KW-1185">Reference proteome</keyword>
<evidence type="ECO:0000313" key="1">
    <source>
        <dbReference type="EMBL" id="RIH83378.1"/>
    </source>
</evidence>
<organism evidence="1 2">
    <name type="scientific">Meiothermus luteus</name>
    <dbReference type="NCBI Taxonomy" id="2026184"/>
    <lineage>
        <taxon>Bacteria</taxon>
        <taxon>Thermotogati</taxon>
        <taxon>Deinococcota</taxon>
        <taxon>Deinococci</taxon>
        <taxon>Thermales</taxon>
        <taxon>Thermaceae</taxon>
        <taxon>Meiothermus</taxon>
    </lineage>
</organism>
<dbReference type="AlphaFoldDB" id="A0A399EHG7"/>
<evidence type="ECO:0000313" key="2">
    <source>
        <dbReference type="Proteomes" id="UP000265800"/>
    </source>
</evidence>
<accession>A0A399EHG7</accession>
<reference evidence="1 2" key="1">
    <citation type="submission" date="2018-08" db="EMBL/GenBank/DDBJ databases">
        <title>Meiothermus luteus KCTC 52599 genome sequencing project.</title>
        <authorList>
            <person name="Da Costa M.S."/>
            <person name="Albuquerque L."/>
            <person name="Raposo P."/>
            <person name="Froufe H.J.C."/>
            <person name="Barroso C.S."/>
            <person name="Egas C."/>
        </authorList>
    </citation>
    <scope>NUCLEOTIDE SEQUENCE [LARGE SCALE GENOMIC DNA]</scope>
    <source>
        <strain evidence="1 2">KCTC 52599</strain>
    </source>
</reference>
<name>A0A399EHG7_9DEIN</name>
<dbReference type="OrthoDB" id="9805474at2"/>
<dbReference type="RefSeq" id="WP_147371075.1">
    <property type="nucleotide sequence ID" value="NZ_QWKZ01000082.1"/>
</dbReference>
<comment type="caution">
    <text evidence="1">The sequence shown here is derived from an EMBL/GenBank/DDBJ whole genome shotgun (WGS) entry which is preliminary data.</text>
</comment>
<evidence type="ECO:0008006" key="3">
    <source>
        <dbReference type="Google" id="ProtNLM"/>
    </source>
</evidence>
<dbReference type="Proteomes" id="UP000265800">
    <property type="component" value="Unassembled WGS sequence"/>
</dbReference>
<sequence>MSAFYQGMLALLRELVGSPSPELMLATALEGALRLIPGAQAGSALLRDGHDYRFVAIQGHALAPPSYPLSLEAELRWYGGSLEEALQAQPRITRVSPELSGLSPKDQASLKPISWSLNVPVPLLGRVEAWLCLYQLYDEVTHKAS</sequence>
<proteinExistence type="predicted"/>
<dbReference type="EMBL" id="QWKZ01000082">
    <property type="protein sequence ID" value="RIH83378.1"/>
    <property type="molecule type" value="Genomic_DNA"/>
</dbReference>
<gene>
    <name evidence="1" type="ORF">Mlute_02223</name>
</gene>
<protein>
    <recommendedName>
        <fullName evidence="3">GAF domain-containing protein</fullName>
    </recommendedName>
</protein>